<dbReference type="EMBL" id="JARBHB010000013">
    <property type="protein sequence ID" value="KAJ8869584.1"/>
    <property type="molecule type" value="Genomic_DNA"/>
</dbReference>
<accession>A0ABQ9GAZ1</accession>
<organism evidence="1 2">
    <name type="scientific">Dryococelus australis</name>
    <dbReference type="NCBI Taxonomy" id="614101"/>
    <lineage>
        <taxon>Eukaryota</taxon>
        <taxon>Metazoa</taxon>
        <taxon>Ecdysozoa</taxon>
        <taxon>Arthropoda</taxon>
        <taxon>Hexapoda</taxon>
        <taxon>Insecta</taxon>
        <taxon>Pterygota</taxon>
        <taxon>Neoptera</taxon>
        <taxon>Polyneoptera</taxon>
        <taxon>Phasmatodea</taxon>
        <taxon>Verophasmatodea</taxon>
        <taxon>Anareolatae</taxon>
        <taxon>Phasmatidae</taxon>
        <taxon>Eurycanthinae</taxon>
        <taxon>Dryococelus</taxon>
    </lineage>
</organism>
<dbReference type="Proteomes" id="UP001159363">
    <property type="component" value="Chromosome 12"/>
</dbReference>
<protein>
    <submittedName>
        <fullName evidence="1">Uncharacterized protein</fullName>
    </submittedName>
</protein>
<keyword evidence="2" id="KW-1185">Reference proteome</keyword>
<gene>
    <name evidence="1" type="ORF">PR048_028576</name>
</gene>
<evidence type="ECO:0000313" key="1">
    <source>
        <dbReference type="EMBL" id="KAJ8869584.1"/>
    </source>
</evidence>
<comment type="caution">
    <text evidence="1">The sequence shown here is derived from an EMBL/GenBank/DDBJ whole genome shotgun (WGS) entry which is preliminary data.</text>
</comment>
<reference evidence="1 2" key="1">
    <citation type="submission" date="2023-02" db="EMBL/GenBank/DDBJ databases">
        <title>LHISI_Scaffold_Assembly.</title>
        <authorList>
            <person name="Stuart O.P."/>
            <person name="Cleave R."/>
            <person name="Magrath M.J.L."/>
            <person name="Mikheyev A.S."/>
        </authorList>
    </citation>
    <scope>NUCLEOTIDE SEQUENCE [LARGE SCALE GENOMIC DNA]</scope>
    <source>
        <strain evidence="1">Daus_M_001</strain>
        <tissue evidence="1">Leg muscle</tissue>
    </source>
</reference>
<name>A0ABQ9GAZ1_9NEOP</name>
<evidence type="ECO:0000313" key="2">
    <source>
        <dbReference type="Proteomes" id="UP001159363"/>
    </source>
</evidence>
<sequence length="703" mass="80394">MLQVELVGAVRGAVELMRSTLTRLAVAVSHEDPSHPELQMLEDAMKVLLMQAEKLASTYLGESVRSLDELDPKNRQQDDQLLLLQRVKARHVMHRVRNMLVVQMRDEVKELHRRLAIFQDGCHTLVELEKADREQIAAQESPPDSVVLGQTSIRVFSDCSHIAKMNCEYEGLPVTSTIMELRPASSLTGLRCIIITGSSHCGKTTEPAGRTEWPFWFENVYVYSKSLQSPKYQRLVDNEAVVPPSEALSNSIFVFDDIACEKQTCIQEYLCMGRHMHVDCMYFGQTYSRITIQMLYDNANMFVLFRMDDPNLQKAQAWVRSVHRCLLRWFVYSAPASVISPIPRYTSMGTVSADDYDQIFKAKYGMIKSVCEECTLARRSHEIEKLQNKRVSALNTDEHTADATEKSNLCIEGEAGSEANHEDSIIGDYDDSDSVEDDDALYILSRFTNEFPRKSDGKKAEYIEYSDYKFTEDLNNIVHRLRYLLDKQQCGDYSTMKEVQRMDEHIAAHKEYTALVHHDLKHNGSEFRRFISRLEHALSMLENKFEDLEERAKDWAIYRTYEIFLNECKQVFAAAIAGMECAPTADIRRSPALQKAVRDGMNVAAVSLLLHLHGRITGSLVCGPETELVDVEARIGDLEHKIVLHHDEVKLQADNLRLSVIDTKKSNDMLKVKLQTCHNHIQELQQLMDHREKHSEVLSEDSP</sequence>
<proteinExistence type="predicted"/>